<keyword evidence="6 10" id="KW-0479">Metal-binding</keyword>
<comment type="catalytic activity">
    <reaction evidence="9 10">
        <text>hydrogencarbonate + H(+) = CO2 + H2O</text>
        <dbReference type="Rhea" id="RHEA:10748"/>
        <dbReference type="ChEBI" id="CHEBI:15377"/>
        <dbReference type="ChEBI" id="CHEBI:15378"/>
        <dbReference type="ChEBI" id="CHEBI:16526"/>
        <dbReference type="ChEBI" id="CHEBI:17544"/>
        <dbReference type="EC" id="4.2.1.1"/>
    </reaction>
</comment>
<dbReference type="PANTHER" id="PTHR18952:SF265">
    <property type="entry name" value="CARBONIC ANHYDRASE"/>
    <property type="match status" value="1"/>
</dbReference>
<dbReference type="PANTHER" id="PTHR18952">
    <property type="entry name" value="CARBONIC ANHYDRASE"/>
    <property type="match status" value="1"/>
</dbReference>
<evidence type="ECO:0000256" key="3">
    <source>
        <dbReference type="ARBA" id="ARBA00010718"/>
    </source>
</evidence>
<keyword evidence="7 10" id="KW-0862">Zinc</keyword>
<dbReference type="PROSITE" id="PS00162">
    <property type="entry name" value="ALPHA_CA_1"/>
    <property type="match status" value="1"/>
</dbReference>
<reference evidence="12 13" key="1">
    <citation type="submission" date="2017-10" db="EMBL/GenBank/DDBJ databases">
        <title>Draft genome of Longibacter Salinarum.</title>
        <authorList>
            <person name="Goh K.M."/>
            <person name="Shamsir M.S."/>
            <person name="Lim S.W."/>
        </authorList>
    </citation>
    <scope>NUCLEOTIDE SEQUENCE [LARGE SCALE GENOMIC DNA]</scope>
    <source>
        <strain evidence="12 13">KCTC 52045</strain>
    </source>
</reference>
<dbReference type="SMART" id="SM01057">
    <property type="entry name" value="Carb_anhydrase"/>
    <property type="match status" value="1"/>
</dbReference>
<accession>A0A2A8CWV9</accession>
<dbReference type="Proteomes" id="UP000220102">
    <property type="component" value="Unassembled WGS sequence"/>
</dbReference>
<dbReference type="InterPro" id="IPR041891">
    <property type="entry name" value="Alpha_CA_prokaryot-like"/>
</dbReference>
<dbReference type="Gene3D" id="3.10.200.10">
    <property type="entry name" value="Alpha carbonic anhydrase"/>
    <property type="match status" value="1"/>
</dbReference>
<evidence type="ECO:0000256" key="1">
    <source>
        <dbReference type="ARBA" id="ARBA00001947"/>
    </source>
</evidence>
<dbReference type="GO" id="GO:0004089">
    <property type="term" value="F:carbonate dehydratase activity"/>
    <property type="evidence" value="ECO:0007669"/>
    <property type="project" value="UniProtKB-UniRule"/>
</dbReference>
<protein>
    <recommendedName>
        <fullName evidence="5 10">Carbonic anhydrase</fullName>
        <ecNumber evidence="4 10">4.2.1.1</ecNumber>
    </recommendedName>
</protein>
<name>A0A2A8CWV9_9BACT</name>
<comment type="caution">
    <text evidence="12">The sequence shown here is derived from an EMBL/GenBank/DDBJ whole genome shotgun (WGS) entry which is preliminary data.</text>
</comment>
<dbReference type="PROSITE" id="PS51144">
    <property type="entry name" value="ALPHA_CA_2"/>
    <property type="match status" value="1"/>
</dbReference>
<dbReference type="InterPro" id="IPR023561">
    <property type="entry name" value="Carbonic_anhydrase_a-class"/>
</dbReference>
<dbReference type="InterPro" id="IPR001148">
    <property type="entry name" value="CA_dom"/>
</dbReference>
<evidence type="ECO:0000256" key="6">
    <source>
        <dbReference type="ARBA" id="ARBA00022723"/>
    </source>
</evidence>
<dbReference type="SUPFAM" id="SSF51069">
    <property type="entry name" value="Carbonic anhydrase"/>
    <property type="match status" value="1"/>
</dbReference>
<dbReference type="CDD" id="cd03124">
    <property type="entry name" value="alpha_CA_prokaryotic_like"/>
    <property type="match status" value="1"/>
</dbReference>
<evidence type="ECO:0000256" key="9">
    <source>
        <dbReference type="ARBA" id="ARBA00048348"/>
    </source>
</evidence>
<evidence type="ECO:0000256" key="2">
    <source>
        <dbReference type="ARBA" id="ARBA00002904"/>
    </source>
</evidence>
<evidence type="ECO:0000256" key="10">
    <source>
        <dbReference type="RuleBase" id="RU367011"/>
    </source>
</evidence>
<gene>
    <name evidence="12" type="ORF">CRI94_10780</name>
</gene>
<dbReference type="InterPro" id="IPR018338">
    <property type="entry name" value="Carbonic_anhydrase_a-class_CS"/>
</dbReference>
<proteinExistence type="inferred from homology"/>
<dbReference type="InterPro" id="IPR036398">
    <property type="entry name" value="CA_dom_sf"/>
</dbReference>
<keyword evidence="13" id="KW-1185">Reference proteome</keyword>
<keyword evidence="8 10" id="KW-0456">Lyase</keyword>
<feature type="domain" description="Alpha-carbonic anhydrase" evidence="11">
    <location>
        <begin position="40"/>
        <end position="262"/>
    </location>
</feature>
<evidence type="ECO:0000256" key="4">
    <source>
        <dbReference type="ARBA" id="ARBA00012925"/>
    </source>
</evidence>
<evidence type="ECO:0000256" key="5">
    <source>
        <dbReference type="ARBA" id="ARBA00014628"/>
    </source>
</evidence>
<sequence>MNAFAHPWTRAGGRGRCRHVGIHTYNLPPTATRIAMKTDTEWGYVGEEGPTHWADLSNEFCACGGDRQSPIDLPVHAAAEETLALSIDYTKADGTLSYSSYGVKMQLKGGTLTLDGTTYELVQFHFHTPSEHQIGGRSFPGEMHLVHVSESGHLVVIGIFLENGKTNSTLAPIWSTFPEVETAPPIPFDPSDLLPPSRTGYVYEGSLTTPPCTEDVTWLVLSEPLYLSDVQIEKLAAVHAEINVHNSRPVQPVNDRHVRFVSLHPAPRLA</sequence>
<organism evidence="12 13">
    <name type="scientific">Longibacter salinarum</name>
    <dbReference type="NCBI Taxonomy" id="1850348"/>
    <lineage>
        <taxon>Bacteria</taxon>
        <taxon>Pseudomonadati</taxon>
        <taxon>Rhodothermota</taxon>
        <taxon>Rhodothermia</taxon>
        <taxon>Rhodothermales</taxon>
        <taxon>Salisaetaceae</taxon>
        <taxon>Longibacter</taxon>
    </lineage>
</organism>
<comment type="function">
    <text evidence="2 10">Reversible hydration of carbon dioxide.</text>
</comment>
<evidence type="ECO:0000259" key="11">
    <source>
        <dbReference type="PROSITE" id="PS51144"/>
    </source>
</evidence>
<dbReference type="EC" id="4.2.1.1" evidence="4 10"/>
<evidence type="ECO:0000256" key="7">
    <source>
        <dbReference type="ARBA" id="ARBA00022833"/>
    </source>
</evidence>
<dbReference type="AlphaFoldDB" id="A0A2A8CWV9"/>
<dbReference type="GO" id="GO:0008270">
    <property type="term" value="F:zinc ion binding"/>
    <property type="evidence" value="ECO:0007669"/>
    <property type="project" value="UniProtKB-UniRule"/>
</dbReference>
<evidence type="ECO:0000313" key="13">
    <source>
        <dbReference type="Proteomes" id="UP000220102"/>
    </source>
</evidence>
<dbReference type="OrthoDB" id="5327615at2"/>
<comment type="similarity">
    <text evidence="3 10">Belongs to the alpha-carbonic anhydrase family.</text>
</comment>
<evidence type="ECO:0000256" key="8">
    <source>
        <dbReference type="ARBA" id="ARBA00023239"/>
    </source>
</evidence>
<evidence type="ECO:0000313" key="12">
    <source>
        <dbReference type="EMBL" id="PEN13126.1"/>
    </source>
</evidence>
<dbReference type="EMBL" id="PDEQ01000005">
    <property type="protein sequence ID" value="PEN13126.1"/>
    <property type="molecule type" value="Genomic_DNA"/>
</dbReference>
<dbReference type="Pfam" id="PF00194">
    <property type="entry name" value="Carb_anhydrase"/>
    <property type="match status" value="1"/>
</dbReference>
<comment type="cofactor">
    <cofactor evidence="1 10">
        <name>Zn(2+)</name>
        <dbReference type="ChEBI" id="CHEBI:29105"/>
    </cofactor>
</comment>